<gene>
    <name evidence="2" type="ORF">G6F50_004745</name>
</gene>
<feature type="coiled-coil region" evidence="1">
    <location>
        <begin position="249"/>
        <end position="417"/>
    </location>
</feature>
<evidence type="ECO:0000313" key="2">
    <source>
        <dbReference type="EMBL" id="KAG1571289.1"/>
    </source>
</evidence>
<keyword evidence="1" id="KW-0175">Coiled coil</keyword>
<proteinExistence type="predicted"/>
<dbReference type="EMBL" id="JAANIU010000586">
    <property type="protein sequence ID" value="KAG1571289.1"/>
    <property type="molecule type" value="Genomic_DNA"/>
</dbReference>
<reference evidence="2 3" key="1">
    <citation type="journal article" date="2020" name="Microb. Genom.">
        <title>Genetic diversity of clinical and environmental Mucorales isolates obtained from an investigation of mucormycosis cases among solid organ transplant recipients.</title>
        <authorList>
            <person name="Nguyen M.H."/>
            <person name="Kaul D."/>
            <person name="Muto C."/>
            <person name="Cheng S.J."/>
            <person name="Richter R.A."/>
            <person name="Bruno V.M."/>
            <person name="Liu G."/>
            <person name="Beyhan S."/>
            <person name="Sundermann A.J."/>
            <person name="Mounaud S."/>
            <person name="Pasculle A.W."/>
            <person name="Nierman W.C."/>
            <person name="Driscoll E."/>
            <person name="Cumbie R."/>
            <person name="Clancy C.J."/>
            <person name="Dupont C.L."/>
        </authorList>
    </citation>
    <scope>NUCLEOTIDE SEQUENCE [LARGE SCALE GENOMIC DNA]</scope>
    <source>
        <strain evidence="2 3">GL24</strain>
    </source>
</reference>
<sequence length="579" mass="68621">MTSAFSFINKKPTKTKTKPLSSSLIDELYDSQEFSSFINQPSSSSLVIETPSKKSAFNFISSSPPSSQITKNLHNNNGKQKKSLWTLIQSKKKKHILELSNLYANSVKLERIKAQIDQVVQEKQQAMQDESFLLARDLQQRENEYRQQLSHLLHSRWQIRAAWKKMAEILMEEAERSEDVVSMFEDERDARRREYDQYAKNMNQKDEQRLEEIRIKRQDIQSQRSEITLDIEIWKRNDAEIQETMYEMVMDEIEKKKELEEKNVQIQNEIDALLNRVNLLKEDKRKHDNQIKELETIMEEKLKPLTNKKIDHEQELEMIKQRQKETEEKSSQLDEEDMKANLEMKVHLDEKSRGQKEIEELERNIAIINNRKLFGKEEAQQVLEVLQNQLENRDQAVDQEQAKLKQAKKIITDKIKEIDIIQSNEYEHEQRKVQLDSTILQLSAKWKNLNDQKQLAIETDQFEKAAILSDQIKLTEQQLDKAEKEKESLQHDALQLSLSEKRKELKDKKEEYKVLELEVERNIISILTNSQRELNQILSRLTDGYENDSIPTLKELIEHELKTFEAQTSDYQEKNLMFF</sequence>
<dbReference type="Proteomes" id="UP000740926">
    <property type="component" value="Unassembled WGS sequence"/>
</dbReference>
<evidence type="ECO:0000256" key="1">
    <source>
        <dbReference type="SAM" id="Coils"/>
    </source>
</evidence>
<comment type="caution">
    <text evidence="2">The sequence shown here is derived from an EMBL/GenBank/DDBJ whole genome shotgun (WGS) entry which is preliminary data.</text>
</comment>
<feature type="coiled-coil region" evidence="1">
    <location>
        <begin position="465"/>
        <end position="522"/>
    </location>
</feature>
<keyword evidence="3" id="KW-1185">Reference proteome</keyword>
<organism evidence="2 3">
    <name type="scientific">Rhizopus delemar</name>
    <dbReference type="NCBI Taxonomy" id="936053"/>
    <lineage>
        <taxon>Eukaryota</taxon>
        <taxon>Fungi</taxon>
        <taxon>Fungi incertae sedis</taxon>
        <taxon>Mucoromycota</taxon>
        <taxon>Mucoromycotina</taxon>
        <taxon>Mucoromycetes</taxon>
        <taxon>Mucorales</taxon>
        <taxon>Mucorineae</taxon>
        <taxon>Rhizopodaceae</taxon>
        <taxon>Rhizopus</taxon>
    </lineage>
</organism>
<feature type="coiled-coil region" evidence="1">
    <location>
        <begin position="167"/>
        <end position="223"/>
    </location>
</feature>
<accession>A0A9P7CR80</accession>
<evidence type="ECO:0000313" key="3">
    <source>
        <dbReference type="Proteomes" id="UP000740926"/>
    </source>
</evidence>
<protein>
    <submittedName>
        <fullName evidence="2">Uncharacterized protein</fullName>
    </submittedName>
</protein>
<dbReference type="AlphaFoldDB" id="A0A9P7CR80"/>
<name>A0A9P7CR80_9FUNG</name>